<evidence type="ECO:0000313" key="14">
    <source>
        <dbReference type="Proteomes" id="UP000237466"/>
    </source>
</evidence>
<dbReference type="InterPro" id="IPR032523">
    <property type="entry name" value="CcmF_C"/>
</dbReference>
<dbReference type="GO" id="GO:0015232">
    <property type="term" value="F:heme transmembrane transporter activity"/>
    <property type="evidence" value="ECO:0007669"/>
    <property type="project" value="InterPro"/>
</dbReference>
<dbReference type="EMBL" id="PDGH01000112">
    <property type="protein sequence ID" value="POB46019.1"/>
    <property type="molecule type" value="Genomic_DNA"/>
</dbReference>
<dbReference type="RefSeq" id="WP_103200749.1">
    <property type="nucleotide sequence ID" value="NZ_JASMUA010000004.1"/>
</dbReference>
<feature type="transmembrane region" description="Helical" evidence="10">
    <location>
        <begin position="351"/>
        <end position="373"/>
    </location>
</feature>
<dbReference type="Proteomes" id="UP000237466">
    <property type="component" value="Unassembled WGS sequence"/>
</dbReference>
<dbReference type="GO" id="GO:0017004">
    <property type="term" value="P:cytochrome complex assembly"/>
    <property type="evidence" value="ECO:0007669"/>
    <property type="project" value="UniProtKB-KW"/>
</dbReference>
<protein>
    <submittedName>
        <fullName evidence="13">Heme lyase NrfEFG subunit NrfE</fullName>
    </submittedName>
</protein>
<dbReference type="PANTHER" id="PTHR43653">
    <property type="entry name" value="CYTOCHROME C ASSEMBLY PROTEIN-RELATED"/>
    <property type="match status" value="1"/>
</dbReference>
<feature type="transmembrane region" description="Helical" evidence="10">
    <location>
        <begin position="209"/>
        <end position="228"/>
    </location>
</feature>
<dbReference type="AlphaFoldDB" id="A0A2S3R0L2"/>
<keyword evidence="3" id="KW-1003">Cell membrane</keyword>
<evidence type="ECO:0000256" key="6">
    <source>
        <dbReference type="ARBA" id="ARBA00022748"/>
    </source>
</evidence>
<evidence type="ECO:0000256" key="4">
    <source>
        <dbReference type="ARBA" id="ARBA00022519"/>
    </source>
</evidence>
<reference evidence="13 14" key="1">
    <citation type="journal article" date="2018" name="Front. Microbiol.">
        <title>Phylogeny of Vibrio vulnificus from the Analysis of the Core-Genome: Implications for Intra-Species Taxonomy.</title>
        <authorList>
            <person name="Roig F.J."/>
            <person name="Gonzalez-Candelas F."/>
            <person name="Sanjuan E."/>
            <person name="Fouz B."/>
            <person name="Feil E.J."/>
            <person name="Llorens C."/>
            <person name="Baker-Austin C."/>
            <person name="Oliver J.D."/>
            <person name="Danin-Poleg Y."/>
            <person name="Gibas C.J."/>
            <person name="Kashi Y."/>
            <person name="Gulig P.A."/>
            <person name="Morrison S.S."/>
            <person name="Amaro C."/>
        </authorList>
    </citation>
    <scope>NUCLEOTIDE SEQUENCE [LARGE SCALE GENOMIC DNA]</scope>
    <source>
        <strain evidence="13 14">CECT4608</strain>
    </source>
</reference>
<dbReference type="InterPro" id="IPR002541">
    <property type="entry name" value="Cyt_c_assembly"/>
</dbReference>
<feature type="transmembrane region" description="Helical" evidence="10">
    <location>
        <begin position="122"/>
        <end position="140"/>
    </location>
</feature>
<comment type="subcellular location">
    <subcellularLocation>
        <location evidence="1">Cell inner membrane</location>
        <topology evidence="1">Multi-pass membrane protein</topology>
    </subcellularLocation>
</comment>
<evidence type="ECO:0000256" key="8">
    <source>
        <dbReference type="ARBA" id="ARBA00023136"/>
    </source>
</evidence>
<dbReference type="InterPro" id="IPR003567">
    <property type="entry name" value="Cyt_c_biogenesis"/>
</dbReference>
<keyword evidence="8 10" id="KW-0472">Membrane</keyword>
<feature type="domain" description="Cytochrome c assembly protein" evidence="11">
    <location>
        <begin position="89"/>
        <end position="294"/>
    </location>
</feature>
<keyword evidence="13" id="KW-0456">Lyase</keyword>
<feature type="transmembrane region" description="Helical" evidence="10">
    <location>
        <begin position="93"/>
        <end position="110"/>
    </location>
</feature>
<keyword evidence="6" id="KW-0201">Cytochrome c-type biogenesis</keyword>
<feature type="transmembrane region" description="Helical" evidence="10">
    <location>
        <begin position="36"/>
        <end position="59"/>
    </location>
</feature>
<feature type="transmembrane region" description="Helical" evidence="10">
    <location>
        <begin position="276"/>
        <end position="304"/>
    </location>
</feature>
<comment type="similarity">
    <text evidence="2">Belongs to the CcmF/CycK/Ccl1/NrfE/CcsA family.</text>
</comment>
<evidence type="ECO:0000256" key="3">
    <source>
        <dbReference type="ARBA" id="ARBA00022475"/>
    </source>
</evidence>
<feature type="transmembrane region" description="Helical" evidence="10">
    <location>
        <begin position="248"/>
        <end position="264"/>
    </location>
</feature>
<evidence type="ECO:0000256" key="1">
    <source>
        <dbReference type="ARBA" id="ARBA00004429"/>
    </source>
</evidence>
<dbReference type="Pfam" id="PF16327">
    <property type="entry name" value="CcmF_C"/>
    <property type="match status" value="1"/>
</dbReference>
<feature type="transmembrane region" description="Helical" evidence="10">
    <location>
        <begin position="424"/>
        <end position="444"/>
    </location>
</feature>
<accession>A0A2S3R0L2</accession>
<proteinExistence type="inferred from homology"/>
<dbReference type="InterPro" id="IPR003568">
    <property type="entry name" value="Cyt_c_biogenesis_CcmF"/>
</dbReference>
<organism evidence="13 14">
    <name type="scientific">Vibrio vulnificus</name>
    <dbReference type="NCBI Taxonomy" id="672"/>
    <lineage>
        <taxon>Bacteria</taxon>
        <taxon>Pseudomonadati</taxon>
        <taxon>Pseudomonadota</taxon>
        <taxon>Gammaproteobacteria</taxon>
        <taxon>Vibrionales</taxon>
        <taxon>Vibrionaceae</taxon>
        <taxon>Vibrio</taxon>
    </lineage>
</organism>
<keyword evidence="4" id="KW-0997">Cell inner membrane</keyword>
<feature type="transmembrane region" description="Helical" evidence="10">
    <location>
        <begin position="393"/>
        <end position="412"/>
    </location>
</feature>
<feature type="transmembrane region" description="Helical" evidence="10">
    <location>
        <begin position="480"/>
        <end position="499"/>
    </location>
</feature>
<evidence type="ECO:0000256" key="7">
    <source>
        <dbReference type="ARBA" id="ARBA00022989"/>
    </source>
</evidence>
<keyword evidence="7 10" id="KW-1133">Transmembrane helix</keyword>
<evidence type="ECO:0000256" key="10">
    <source>
        <dbReference type="SAM" id="Phobius"/>
    </source>
</evidence>
<feature type="transmembrane region" description="Helical" evidence="10">
    <location>
        <begin position="176"/>
        <end position="197"/>
    </location>
</feature>
<dbReference type="NCBIfam" id="TIGR00353">
    <property type="entry name" value="nrfE"/>
    <property type="match status" value="1"/>
</dbReference>
<feature type="domain" description="Cytochrome c-type biogenesis protein CcmF C-terminal" evidence="12">
    <location>
        <begin position="316"/>
        <end position="621"/>
    </location>
</feature>
<comment type="function">
    <text evidence="9">Required for the biogenesis of c-type cytochromes. Possible subunit of a heme lyase.</text>
</comment>
<feature type="transmembrane region" description="Helical" evidence="10">
    <location>
        <begin position="310"/>
        <end position="330"/>
    </location>
</feature>
<evidence type="ECO:0000313" key="13">
    <source>
        <dbReference type="EMBL" id="POB46019.1"/>
    </source>
</evidence>
<dbReference type="GO" id="GO:0020037">
    <property type="term" value="F:heme binding"/>
    <property type="evidence" value="ECO:0007669"/>
    <property type="project" value="InterPro"/>
</dbReference>
<gene>
    <name evidence="13" type="ORF">CRN52_15985</name>
</gene>
<evidence type="ECO:0000259" key="11">
    <source>
        <dbReference type="Pfam" id="PF01578"/>
    </source>
</evidence>
<feature type="transmembrane region" description="Helical" evidence="10">
    <location>
        <begin position="602"/>
        <end position="621"/>
    </location>
</feature>
<dbReference type="NCBIfam" id="NF007691">
    <property type="entry name" value="PRK10369.1"/>
    <property type="match status" value="1"/>
</dbReference>
<evidence type="ECO:0000256" key="5">
    <source>
        <dbReference type="ARBA" id="ARBA00022692"/>
    </source>
</evidence>
<dbReference type="PANTHER" id="PTHR43653:SF1">
    <property type="entry name" value="CYTOCHROME C-TYPE BIOGENESIS PROTEIN CCMF"/>
    <property type="match status" value="1"/>
</dbReference>
<evidence type="ECO:0000256" key="9">
    <source>
        <dbReference type="ARBA" id="ARBA00037230"/>
    </source>
</evidence>
<evidence type="ECO:0000256" key="2">
    <source>
        <dbReference type="ARBA" id="ARBA00009186"/>
    </source>
</evidence>
<dbReference type="GO" id="GO:0016829">
    <property type="term" value="F:lyase activity"/>
    <property type="evidence" value="ECO:0007669"/>
    <property type="project" value="UniProtKB-KW"/>
</dbReference>
<evidence type="ECO:0000259" key="12">
    <source>
        <dbReference type="Pfam" id="PF16327"/>
    </source>
</evidence>
<name>A0A2S3R0L2_VIBVL</name>
<comment type="caution">
    <text evidence="13">The sequence shown here is derived from an EMBL/GenBank/DDBJ whole genome shotgun (WGS) entry which is preliminary data.</text>
</comment>
<sequence length="639" mass="71698">MEAELGLICLIFAAVGSSFAVILHAMNRLLSKQTPFALMLGCGYLVALSSAFSLLYLILAFVADDFALAYVASHSNSQLPVIFKIAASWGGHQGSMLFWVVTLSLWACLIRSRDEFSSQYKADYIAVMLMLTAIFAWFTLLTSNPFEYAPSLASDGRDLNPMLQDVGLILHPPLLYLGYVGFASILALGVAALLQPSAIHHWFQAGRDWAMVAWGFLTLGIIVGSWWAYNELGWGGWWFWDPVENASLLPWLTATALLHTLVQSKRQGGVNKSSYMLAFLTFGFSVLGTFIVRSGILTSVHAFAVDPTKGIVLLLVMAFIFLLTFALLILKSDSIPAKAITHWLSRQYLTLVAMGLLLIATSTVFLGTFYPMIYELLRLGSISVGAPYFNTMIAPLSLLGLLAMGWGPLLKWQQGLFQRRKRVLTEFVVSAVLGAVLYLLQVQVWAPMTLLFWCVTTWVIVSHLRLLFVMSPTKRRQKLPMVLSHIGIALVCLGAMMNAQHSFERNVRVEPNSYHQFDGFSIRYQGIDWSIGPNYTAERASVSLILADRQFQLLPERRHYPVRVMNMTEPAIKSFWHGDYYLTLGEKVGPKAYALKIQYRAYIWWIWLGGLMVVAAVFTALQPVQQRVKVERYCEQQSY</sequence>
<keyword evidence="5 10" id="KW-0812">Transmembrane</keyword>
<dbReference type="GO" id="GO:0005886">
    <property type="term" value="C:plasma membrane"/>
    <property type="evidence" value="ECO:0007669"/>
    <property type="project" value="UniProtKB-SubCell"/>
</dbReference>
<dbReference type="PRINTS" id="PR01410">
    <property type="entry name" value="CCBIOGENESIS"/>
</dbReference>
<feature type="transmembrane region" description="Helical" evidence="10">
    <location>
        <begin position="450"/>
        <end position="468"/>
    </location>
</feature>
<dbReference type="Pfam" id="PF01578">
    <property type="entry name" value="Cytochrom_C_asm"/>
    <property type="match status" value="1"/>
</dbReference>